<dbReference type="PANTHER" id="PTHR11802:SF472">
    <property type="entry name" value="SERINE CARBOXYPEPTIDASE CPVL-RELATED"/>
    <property type="match status" value="1"/>
</dbReference>
<dbReference type="InterPro" id="IPR018202">
    <property type="entry name" value="Ser_caboxypep_ser_AS"/>
</dbReference>
<reference evidence="8 9" key="1">
    <citation type="journal article" date="2015" name="Genome Biol. Evol.">
        <title>Comparative Genomics of a Bacterivorous Green Alga Reveals Evolutionary Causalities and Consequences of Phago-Mixotrophic Mode of Nutrition.</title>
        <authorList>
            <person name="Burns J.A."/>
            <person name="Paasch A."/>
            <person name="Narechania A."/>
            <person name="Kim E."/>
        </authorList>
    </citation>
    <scope>NUCLEOTIDE SEQUENCE [LARGE SCALE GENOMIC DNA]</scope>
    <source>
        <strain evidence="8 9">PLY_AMNH</strain>
    </source>
</reference>
<evidence type="ECO:0000256" key="1">
    <source>
        <dbReference type="ARBA" id="ARBA00009431"/>
    </source>
</evidence>
<dbReference type="GO" id="GO:0004185">
    <property type="term" value="F:serine-type carboxypeptidase activity"/>
    <property type="evidence" value="ECO:0007669"/>
    <property type="project" value="UniProtKB-UniRule"/>
</dbReference>
<keyword evidence="3 7" id="KW-0645">Protease</keyword>
<keyword evidence="9" id="KW-1185">Reference proteome</keyword>
<dbReference type="EC" id="3.4.16.-" evidence="7"/>
<keyword evidence="4" id="KW-0732">Signal</keyword>
<dbReference type="EMBL" id="LGRX02025091">
    <property type="protein sequence ID" value="KAK3252930.1"/>
    <property type="molecule type" value="Genomic_DNA"/>
</dbReference>
<evidence type="ECO:0000256" key="5">
    <source>
        <dbReference type="ARBA" id="ARBA00022801"/>
    </source>
</evidence>
<dbReference type="PANTHER" id="PTHR11802">
    <property type="entry name" value="SERINE PROTEASE FAMILY S10 SERINE CARBOXYPEPTIDASE"/>
    <property type="match status" value="1"/>
</dbReference>
<evidence type="ECO:0000313" key="8">
    <source>
        <dbReference type="EMBL" id="KAK3252930.1"/>
    </source>
</evidence>
<dbReference type="Pfam" id="PF00450">
    <property type="entry name" value="Peptidase_S10"/>
    <property type="match status" value="1"/>
</dbReference>
<evidence type="ECO:0000256" key="4">
    <source>
        <dbReference type="ARBA" id="ARBA00022729"/>
    </source>
</evidence>
<dbReference type="AlphaFoldDB" id="A0AAE0CFF3"/>
<dbReference type="GO" id="GO:0006508">
    <property type="term" value="P:proteolysis"/>
    <property type="evidence" value="ECO:0007669"/>
    <property type="project" value="UniProtKB-KW"/>
</dbReference>
<dbReference type="PROSITE" id="PS00131">
    <property type="entry name" value="CARBOXYPEPT_SER_SER"/>
    <property type="match status" value="1"/>
</dbReference>
<dbReference type="InterPro" id="IPR001563">
    <property type="entry name" value="Peptidase_S10"/>
</dbReference>
<dbReference type="Proteomes" id="UP001190700">
    <property type="component" value="Unassembled WGS sequence"/>
</dbReference>
<comment type="caution">
    <text evidence="8">The sequence shown here is derived from an EMBL/GenBank/DDBJ whole genome shotgun (WGS) entry which is preliminary data.</text>
</comment>
<keyword evidence="6" id="KW-0325">Glycoprotein</keyword>
<dbReference type="SUPFAM" id="SSF53474">
    <property type="entry name" value="alpha/beta-Hydrolases"/>
    <property type="match status" value="1"/>
</dbReference>
<dbReference type="PRINTS" id="PR00724">
    <property type="entry name" value="CRBOXYPTASEC"/>
</dbReference>
<accession>A0AAE0CFF3</accession>
<comment type="similarity">
    <text evidence="1 7">Belongs to the peptidase S10 family.</text>
</comment>
<dbReference type="Gene3D" id="3.40.50.1820">
    <property type="entry name" value="alpha/beta hydrolase"/>
    <property type="match status" value="1"/>
</dbReference>
<proteinExistence type="inferred from homology"/>
<evidence type="ECO:0000256" key="7">
    <source>
        <dbReference type="RuleBase" id="RU361156"/>
    </source>
</evidence>
<keyword evidence="2 7" id="KW-0121">Carboxypeptidase</keyword>
<evidence type="ECO:0000256" key="6">
    <source>
        <dbReference type="ARBA" id="ARBA00023180"/>
    </source>
</evidence>
<evidence type="ECO:0000256" key="3">
    <source>
        <dbReference type="ARBA" id="ARBA00022670"/>
    </source>
</evidence>
<sequence length="343" mass="37833">MIRDGRPEDARNASKVDGLGDIPSFAGFFQTQAATDNNMFWWYFPSQDGNVSAPLVIWLQGGPGGSSLFGLFAEMGPFDLTANLTIIDRPTSWNKKYAMLFIDNPVGAGFSYTSMDAGYCKDQTCVASNLFSLMTQFYTVFPETLAGGLYITGESYAGHYVPGFAHYIHVHNTKARSASARRSLRSAAEDPLIIPLKGIAVGDGWVDPVEQMGGYPEMMYSLGLADDLQRAKIEEYCNATIQHIKAGEMYEAFGIWDQMLNGDVFPYPNYFHNITGSNDYDNFMNTNAPPNFGYFAAWANQADVREKLHVGNRTFQSGHECELHLLSDFMVLPGPGASRAGLC</sequence>
<organism evidence="8 9">
    <name type="scientific">Cymbomonas tetramitiformis</name>
    <dbReference type="NCBI Taxonomy" id="36881"/>
    <lineage>
        <taxon>Eukaryota</taxon>
        <taxon>Viridiplantae</taxon>
        <taxon>Chlorophyta</taxon>
        <taxon>Pyramimonadophyceae</taxon>
        <taxon>Pyramimonadales</taxon>
        <taxon>Pyramimonadaceae</taxon>
        <taxon>Cymbomonas</taxon>
    </lineage>
</organism>
<gene>
    <name evidence="8" type="ORF">CYMTET_37796</name>
</gene>
<evidence type="ECO:0000256" key="2">
    <source>
        <dbReference type="ARBA" id="ARBA00022645"/>
    </source>
</evidence>
<protein>
    <recommendedName>
        <fullName evidence="7">Carboxypeptidase</fullName>
        <ecNumber evidence="7">3.4.16.-</ecNumber>
    </recommendedName>
</protein>
<name>A0AAE0CFF3_9CHLO</name>
<dbReference type="InterPro" id="IPR029058">
    <property type="entry name" value="AB_hydrolase_fold"/>
</dbReference>
<evidence type="ECO:0000313" key="9">
    <source>
        <dbReference type="Proteomes" id="UP001190700"/>
    </source>
</evidence>
<keyword evidence="5 7" id="KW-0378">Hydrolase</keyword>